<gene>
    <name evidence="2" type="ORF">SI7747_01001026</name>
    <name evidence="3" type="ORF">SI8410_01001141</name>
</gene>
<feature type="compositionally biased region" description="Polar residues" evidence="1">
    <location>
        <begin position="8"/>
        <end position="20"/>
    </location>
</feature>
<organism evidence="3 4">
    <name type="scientific">Spirodela intermedia</name>
    <name type="common">Intermediate duckweed</name>
    <dbReference type="NCBI Taxonomy" id="51605"/>
    <lineage>
        <taxon>Eukaryota</taxon>
        <taxon>Viridiplantae</taxon>
        <taxon>Streptophyta</taxon>
        <taxon>Embryophyta</taxon>
        <taxon>Tracheophyta</taxon>
        <taxon>Spermatophyta</taxon>
        <taxon>Magnoliopsida</taxon>
        <taxon>Liliopsida</taxon>
        <taxon>Araceae</taxon>
        <taxon>Lemnoideae</taxon>
        <taxon>Spirodela</taxon>
    </lineage>
</organism>
<sequence>MHSRRYSQRTPRSPFISLNG</sequence>
<dbReference type="Proteomes" id="UP000663760">
    <property type="component" value="Chromosome 1"/>
</dbReference>
<dbReference type="EMBL" id="LR746264">
    <property type="protein sequence ID" value="CAA7389022.1"/>
    <property type="molecule type" value="Genomic_DNA"/>
</dbReference>
<keyword evidence="4" id="KW-1185">Reference proteome</keyword>
<name>A0A7I8JYG8_SPIIN</name>
<evidence type="ECO:0000313" key="4">
    <source>
        <dbReference type="Proteomes" id="UP000663760"/>
    </source>
</evidence>
<protein>
    <submittedName>
        <fullName evidence="3">Uncharacterized protein</fullName>
    </submittedName>
</protein>
<reference evidence="3" key="1">
    <citation type="submission" date="2020-02" db="EMBL/GenBank/DDBJ databases">
        <authorList>
            <person name="Scholz U."/>
            <person name="Mascher M."/>
            <person name="Fiebig A."/>
        </authorList>
    </citation>
    <scope>NUCLEOTIDE SEQUENCE</scope>
</reference>
<evidence type="ECO:0000256" key="1">
    <source>
        <dbReference type="SAM" id="MobiDB-lite"/>
    </source>
</evidence>
<dbReference type="EMBL" id="LR743588">
    <property type="protein sequence ID" value="CAA2614647.1"/>
    <property type="molecule type" value="Genomic_DNA"/>
</dbReference>
<dbReference type="AlphaFoldDB" id="A0A7I8JYG8"/>
<accession>A0A7I8JYG8</accession>
<proteinExistence type="predicted"/>
<evidence type="ECO:0000313" key="3">
    <source>
        <dbReference type="EMBL" id="CAA7389022.1"/>
    </source>
</evidence>
<evidence type="ECO:0000313" key="2">
    <source>
        <dbReference type="EMBL" id="CAA2614647.1"/>
    </source>
</evidence>
<feature type="region of interest" description="Disordered" evidence="1">
    <location>
        <begin position="1"/>
        <end position="20"/>
    </location>
</feature>